<sequence>MPAPFRLLFHRPPLPTLHRQPSEPPDTKQTSVTWAAALEVRVSVNKVQEEGEYKITHGT</sequence>
<protein>
    <submittedName>
        <fullName evidence="2">Uncharacterized protein</fullName>
    </submittedName>
</protein>
<evidence type="ECO:0000313" key="3">
    <source>
        <dbReference type="Proteomes" id="UP000324222"/>
    </source>
</evidence>
<name>A0A5B7K878_PORTR</name>
<evidence type="ECO:0000313" key="2">
    <source>
        <dbReference type="EMBL" id="MPD00925.1"/>
    </source>
</evidence>
<dbReference type="AlphaFoldDB" id="A0A5B7K878"/>
<feature type="region of interest" description="Disordered" evidence="1">
    <location>
        <begin position="11"/>
        <end position="30"/>
    </location>
</feature>
<comment type="caution">
    <text evidence="2">The sequence shown here is derived from an EMBL/GenBank/DDBJ whole genome shotgun (WGS) entry which is preliminary data.</text>
</comment>
<proteinExistence type="predicted"/>
<gene>
    <name evidence="2" type="ORF">E2C01_096431</name>
</gene>
<accession>A0A5B7K878</accession>
<evidence type="ECO:0000256" key="1">
    <source>
        <dbReference type="SAM" id="MobiDB-lite"/>
    </source>
</evidence>
<dbReference type="Proteomes" id="UP000324222">
    <property type="component" value="Unassembled WGS sequence"/>
</dbReference>
<organism evidence="2 3">
    <name type="scientific">Portunus trituberculatus</name>
    <name type="common">Swimming crab</name>
    <name type="synonym">Neptunus trituberculatus</name>
    <dbReference type="NCBI Taxonomy" id="210409"/>
    <lineage>
        <taxon>Eukaryota</taxon>
        <taxon>Metazoa</taxon>
        <taxon>Ecdysozoa</taxon>
        <taxon>Arthropoda</taxon>
        <taxon>Crustacea</taxon>
        <taxon>Multicrustacea</taxon>
        <taxon>Malacostraca</taxon>
        <taxon>Eumalacostraca</taxon>
        <taxon>Eucarida</taxon>
        <taxon>Decapoda</taxon>
        <taxon>Pleocyemata</taxon>
        <taxon>Brachyura</taxon>
        <taxon>Eubrachyura</taxon>
        <taxon>Portunoidea</taxon>
        <taxon>Portunidae</taxon>
        <taxon>Portuninae</taxon>
        <taxon>Portunus</taxon>
    </lineage>
</organism>
<dbReference type="EMBL" id="VSRR010124959">
    <property type="protein sequence ID" value="MPD00925.1"/>
    <property type="molecule type" value="Genomic_DNA"/>
</dbReference>
<keyword evidence="3" id="KW-1185">Reference proteome</keyword>
<reference evidence="2 3" key="1">
    <citation type="submission" date="2019-05" db="EMBL/GenBank/DDBJ databases">
        <title>Another draft genome of Portunus trituberculatus and its Hox gene families provides insights of decapod evolution.</title>
        <authorList>
            <person name="Jeong J.-H."/>
            <person name="Song I."/>
            <person name="Kim S."/>
            <person name="Choi T."/>
            <person name="Kim D."/>
            <person name="Ryu S."/>
            <person name="Kim W."/>
        </authorList>
    </citation>
    <scope>NUCLEOTIDE SEQUENCE [LARGE SCALE GENOMIC DNA]</scope>
    <source>
        <tissue evidence="2">Muscle</tissue>
    </source>
</reference>